<dbReference type="AlphaFoldDB" id="A0A5C5RPT6"/>
<dbReference type="OrthoDB" id="4536940at2"/>
<reference evidence="4 5" key="1">
    <citation type="submission" date="2019-08" db="EMBL/GenBank/DDBJ databases">
        <title>Tsukamurella conjunctivitidis sp. nov., Tsukamurella assacharolytica sp. nov. and Tsukamurella sputae sp. nov. isolated from patients with conjunctivitis, bacteraemia (lymphoma) and respiratory infection (sputum) in Hong Kong.</title>
        <authorList>
            <person name="Fok K.M.N."/>
            <person name="Fong J.Y.H."/>
        </authorList>
    </citation>
    <scope>NUCLEOTIDE SEQUENCE [LARGE SCALE GENOMIC DNA]</scope>
    <source>
        <strain evidence="4 5">HKU70</strain>
    </source>
</reference>
<comment type="caution">
    <text evidence="4">The sequence shown here is derived from an EMBL/GenBank/DDBJ whole genome shotgun (WGS) entry which is preliminary data.</text>
</comment>
<feature type="chain" id="PRO_5022881648" evidence="2">
    <location>
        <begin position="30"/>
        <end position="284"/>
    </location>
</feature>
<feature type="compositionally biased region" description="Low complexity" evidence="1">
    <location>
        <begin position="29"/>
        <end position="42"/>
    </location>
</feature>
<dbReference type="SUPFAM" id="SSF50494">
    <property type="entry name" value="Trypsin-like serine proteases"/>
    <property type="match status" value="1"/>
</dbReference>
<evidence type="ECO:0000259" key="3">
    <source>
        <dbReference type="Pfam" id="PF00089"/>
    </source>
</evidence>
<accession>A0A5C5RPT6</accession>
<protein>
    <submittedName>
        <fullName evidence="4">S1 family peptidase</fullName>
    </submittedName>
</protein>
<dbReference type="RefSeq" id="WP_146433889.1">
    <property type="nucleotide sequence ID" value="NZ_VIGV01000003.1"/>
</dbReference>
<gene>
    <name evidence="4" type="ORF">FK268_10775</name>
</gene>
<evidence type="ECO:0000256" key="1">
    <source>
        <dbReference type="SAM" id="MobiDB-lite"/>
    </source>
</evidence>
<dbReference type="InterPro" id="IPR043504">
    <property type="entry name" value="Peptidase_S1_PA_chymotrypsin"/>
</dbReference>
<dbReference type="GO" id="GO:0006508">
    <property type="term" value="P:proteolysis"/>
    <property type="evidence" value="ECO:0007669"/>
    <property type="project" value="InterPro"/>
</dbReference>
<evidence type="ECO:0000256" key="2">
    <source>
        <dbReference type="SAM" id="SignalP"/>
    </source>
</evidence>
<dbReference type="Pfam" id="PF00089">
    <property type="entry name" value="Trypsin"/>
    <property type="match status" value="1"/>
</dbReference>
<evidence type="ECO:0000313" key="5">
    <source>
        <dbReference type="Proteomes" id="UP000319792"/>
    </source>
</evidence>
<feature type="signal peptide" evidence="2">
    <location>
        <begin position="1"/>
        <end position="29"/>
    </location>
</feature>
<feature type="domain" description="Peptidase S1" evidence="3">
    <location>
        <begin position="83"/>
        <end position="212"/>
    </location>
</feature>
<dbReference type="InterPro" id="IPR009003">
    <property type="entry name" value="Peptidase_S1_PA"/>
</dbReference>
<dbReference type="EMBL" id="VIGV01000003">
    <property type="protein sequence ID" value="TWS24105.1"/>
    <property type="molecule type" value="Genomic_DNA"/>
</dbReference>
<dbReference type="InterPro" id="IPR001254">
    <property type="entry name" value="Trypsin_dom"/>
</dbReference>
<keyword evidence="2" id="KW-0732">Signal</keyword>
<evidence type="ECO:0000313" key="4">
    <source>
        <dbReference type="EMBL" id="TWS24105.1"/>
    </source>
</evidence>
<dbReference type="GO" id="GO:0004252">
    <property type="term" value="F:serine-type endopeptidase activity"/>
    <property type="evidence" value="ECO:0007669"/>
    <property type="project" value="InterPro"/>
</dbReference>
<sequence length="284" mass="28871">MRHLTRAAVLAVAVPAALAGLAVPGAASAAPAPSPAAGARAPMPVVGPGSEIGVVQERRADGRVRTRECTVGFVAERPDGRRVAVTAGHCGRRGQQVGAPIAGRAGALRQVGVVSQSSNPAEDDFTSPDWAVVDLLPSVPTVSTRGPVRQSVVGDARVGDRVCQQGISSGWRCGVVRAVTPNRILTDIRSRPGDSGGPLVRLSDGAAVAIATEATDDDVPATRQATLYVSLRDVLARAGGGLRLATTNKGGVQVDPRRTVAAEEIAVFTSDPAVMPTAPAAAVN</sequence>
<dbReference type="CDD" id="cd21112">
    <property type="entry name" value="alphaLP-like"/>
    <property type="match status" value="1"/>
</dbReference>
<dbReference type="Gene3D" id="2.40.10.10">
    <property type="entry name" value="Trypsin-like serine proteases"/>
    <property type="match status" value="2"/>
</dbReference>
<dbReference type="Proteomes" id="UP000319792">
    <property type="component" value="Unassembled WGS sequence"/>
</dbReference>
<proteinExistence type="predicted"/>
<keyword evidence="5" id="KW-1185">Reference proteome</keyword>
<organism evidence="4 5">
    <name type="scientific">Tsukamurella sputi</name>
    <dbReference type="NCBI Taxonomy" id="2591848"/>
    <lineage>
        <taxon>Bacteria</taxon>
        <taxon>Bacillati</taxon>
        <taxon>Actinomycetota</taxon>
        <taxon>Actinomycetes</taxon>
        <taxon>Mycobacteriales</taxon>
        <taxon>Tsukamurellaceae</taxon>
        <taxon>Tsukamurella</taxon>
    </lineage>
</organism>
<name>A0A5C5RPT6_9ACTN</name>
<feature type="region of interest" description="Disordered" evidence="1">
    <location>
        <begin position="29"/>
        <end position="49"/>
    </location>
</feature>